<organism evidence="1 2">
    <name type="scientific">Gordonia jinhuaensis</name>
    <dbReference type="NCBI Taxonomy" id="1517702"/>
    <lineage>
        <taxon>Bacteria</taxon>
        <taxon>Bacillati</taxon>
        <taxon>Actinomycetota</taxon>
        <taxon>Actinomycetes</taxon>
        <taxon>Mycobacteriales</taxon>
        <taxon>Gordoniaceae</taxon>
        <taxon>Gordonia</taxon>
    </lineage>
</organism>
<reference evidence="1" key="2">
    <citation type="submission" date="2020-09" db="EMBL/GenBank/DDBJ databases">
        <authorList>
            <person name="Sun Q."/>
            <person name="Zhou Y."/>
        </authorList>
    </citation>
    <scope>NUCLEOTIDE SEQUENCE</scope>
    <source>
        <strain evidence="1">CGMCC 1.12827</strain>
    </source>
</reference>
<keyword evidence="2" id="KW-1185">Reference proteome</keyword>
<accession>A0A916TGX6</accession>
<dbReference type="EMBL" id="BMGC01000039">
    <property type="protein sequence ID" value="GGB44587.1"/>
    <property type="molecule type" value="Genomic_DNA"/>
</dbReference>
<evidence type="ECO:0000313" key="2">
    <source>
        <dbReference type="Proteomes" id="UP000621454"/>
    </source>
</evidence>
<dbReference type="AlphaFoldDB" id="A0A916TGX6"/>
<reference evidence="1" key="1">
    <citation type="journal article" date="2014" name="Int. J. Syst. Evol. Microbiol.">
        <title>Complete genome sequence of Corynebacterium casei LMG S-19264T (=DSM 44701T), isolated from a smear-ripened cheese.</title>
        <authorList>
            <consortium name="US DOE Joint Genome Institute (JGI-PGF)"/>
            <person name="Walter F."/>
            <person name="Albersmeier A."/>
            <person name="Kalinowski J."/>
            <person name="Ruckert C."/>
        </authorList>
    </citation>
    <scope>NUCLEOTIDE SEQUENCE</scope>
    <source>
        <strain evidence="1">CGMCC 1.12827</strain>
    </source>
</reference>
<dbReference type="Proteomes" id="UP000621454">
    <property type="component" value="Unassembled WGS sequence"/>
</dbReference>
<protein>
    <submittedName>
        <fullName evidence="1">Uncharacterized protein</fullName>
    </submittedName>
</protein>
<name>A0A916TGX6_9ACTN</name>
<gene>
    <name evidence="1" type="ORF">GCM10011489_35040</name>
</gene>
<evidence type="ECO:0000313" key="1">
    <source>
        <dbReference type="EMBL" id="GGB44587.1"/>
    </source>
</evidence>
<proteinExistence type="predicted"/>
<sequence length="80" mass="8365">MLAEVTVLSFRTIAYPRAMREEMTACTAADASVDAAAGAVDRAENPVDRAENFATVPIGGVVSLESPVCLESPRLAVGVR</sequence>
<comment type="caution">
    <text evidence="1">The sequence shown here is derived from an EMBL/GenBank/DDBJ whole genome shotgun (WGS) entry which is preliminary data.</text>
</comment>